<evidence type="ECO:0000256" key="2">
    <source>
        <dbReference type="ARBA" id="ARBA00022527"/>
    </source>
</evidence>
<dbReference type="InterPro" id="IPR008271">
    <property type="entry name" value="Ser/Thr_kinase_AS"/>
</dbReference>
<dbReference type="EMBL" id="MCGN01000003">
    <property type="protein sequence ID" value="ORY98682.1"/>
    <property type="molecule type" value="Genomic_DNA"/>
</dbReference>
<dbReference type="PANTHER" id="PTHR24351">
    <property type="entry name" value="RIBOSOMAL PROTEIN S6 KINASE"/>
    <property type="match status" value="1"/>
</dbReference>
<dbReference type="Gene3D" id="3.30.1520.10">
    <property type="entry name" value="Phox-like domain"/>
    <property type="match status" value="1"/>
</dbReference>
<feature type="binding site" evidence="8">
    <location>
        <position position="298"/>
    </location>
    <ligand>
        <name>ATP</name>
        <dbReference type="ChEBI" id="CHEBI:30616"/>
    </ligand>
</feature>
<protein>
    <submittedName>
        <fullName evidence="12">Kinase-like domain-containing protein</fullName>
    </submittedName>
</protein>
<proteinExistence type="inferred from homology"/>
<sequence length="672" mass="76873">MRNLAVPIGLLDPHALRGKPPPQSQSSSVLSAPQSLMSTHSGASADPSETHCASHLEIAVIESTLMVQDYHTKKQQRVRRALTVFNVVVEDCLESKSLVRYIPDFREFDQKVRKHYRKCKFSLPPLEEPDLQMYVNNRRSSFRAFLVRLSKLRNQKSNSEKIETYLRRCARDPVISHSSLFRDFLSKQRPEDRVSRRWTARSLGEDDQDFEMEDDSSTRSIVSASIDSRPLTSDEKSTHTGQSSPEEVMHTTPERSISKHTIPPLDNYSLLKVLGQGCMGKVLLVRREQPSDRLLALKAIPKETVVNLQEVEHIKMERNILTVLAQIQHPFLIRLHHAFQDNHQLFLVLDYHVGGDMATQLAKFYKFAPERCRLYAAEILLGLQELHALGILYRDLKPENILLAADGHIVLTDFGLSKQFDLEQAPLHTQHTNTFCGTAEYLAPEILRSEPYTYAVDFWSLGTILYEMLEGTPPFFHENHAEMYRRIMDEELVFPSHFDSVTADFIAGLLDRSPSRRLGTGAEGMWRIRTHPYFAGLDWSDVYHKRIRPSYVPQLRSAYDFSNFDQDFLRMTPRLSPTPDDLSESVQLAFHGYSYIYAGETDDQGEEDMYFYSDSDIRSNDLDNDESFIRTGDNDSGDNRYYLERRAHGIDDDNSSSYSSSSSSAAAFSTSS</sequence>
<dbReference type="FunFam" id="1.10.510.10:FF:000008">
    <property type="entry name" value="Non-specific serine/threonine protein kinase"/>
    <property type="match status" value="1"/>
</dbReference>
<feature type="compositionally biased region" description="Basic and acidic residues" evidence="9">
    <location>
        <begin position="247"/>
        <end position="257"/>
    </location>
</feature>
<feature type="compositionally biased region" description="Low complexity" evidence="9">
    <location>
        <begin position="655"/>
        <end position="672"/>
    </location>
</feature>
<feature type="compositionally biased region" description="Low complexity" evidence="9">
    <location>
        <begin position="24"/>
        <end position="38"/>
    </location>
</feature>
<dbReference type="AlphaFoldDB" id="A0A1X2HI36"/>
<dbReference type="Proteomes" id="UP000242180">
    <property type="component" value="Unassembled WGS sequence"/>
</dbReference>
<dbReference type="OMA" id="HENHAEM"/>
<feature type="domain" description="AGC-kinase C-terminal" evidence="11">
    <location>
        <begin position="535"/>
        <end position="605"/>
    </location>
</feature>
<dbReference type="SMART" id="SM00133">
    <property type="entry name" value="S_TK_X"/>
    <property type="match status" value="1"/>
</dbReference>
<dbReference type="InterPro" id="IPR017892">
    <property type="entry name" value="Pkinase_C"/>
</dbReference>
<evidence type="ECO:0000256" key="6">
    <source>
        <dbReference type="ARBA" id="ARBA00022777"/>
    </source>
</evidence>
<dbReference type="Gene3D" id="3.30.200.20">
    <property type="entry name" value="Phosphorylase Kinase, domain 1"/>
    <property type="match status" value="1"/>
</dbReference>
<dbReference type="Pfam" id="PF00069">
    <property type="entry name" value="Pkinase"/>
    <property type="match status" value="1"/>
</dbReference>
<dbReference type="PROSITE" id="PS00107">
    <property type="entry name" value="PROTEIN_KINASE_ATP"/>
    <property type="match status" value="1"/>
</dbReference>
<dbReference type="Pfam" id="PF00433">
    <property type="entry name" value="Pkinase_C"/>
    <property type="match status" value="1"/>
</dbReference>
<evidence type="ECO:0000259" key="10">
    <source>
        <dbReference type="PROSITE" id="PS50011"/>
    </source>
</evidence>
<keyword evidence="5 8" id="KW-0547">Nucleotide-binding</keyword>
<dbReference type="PROSITE" id="PS00108">
    <property type="entry name" value="PROTEIN_KINASE_ST"/>
    <property type="match status" value="1"/>
</dbReference>
<dbReference type="GO" id="GO:0005524">
    <property type="term" value="F:ATP binding"/>
    <property type="evidence" value="ECO:0007669"/>
    <property type="project" value="UniProtKB-UniRule"/>
</dbReference>
<evidence type="ECO:0000256" key="8">
    <source>
        <dbReference type="PROSITE-ProRule" id="PRU10141"/>
    </source>
</evidence>
<evidence type="ECO:0000256" key="1">
    <source>
        <dbReference type="ARBA" id="ARBA00009903"/>
    </source>
</evidence>
<dbReference type="InterPro" id="IPR000719">
    <property type="entry name" value="Prot_kinase_dom"/>
</dbReference>
<dbReference type="GO" id="GO:0035091">
    <property type="term" value="F:phosphatidylinositol binding"/>
    <property type="evidence" value="ECO:0007669"/>
    <property type="project" value="InterPro"/>
</dbReference>
<dbReference type="Gene3D" id="1.10.510.10">
    <property type="entry name" value="Transferase(Phosphotransferase) domain 1"/>
    <property type="match status" value="1"/>
</dbReference>
<evidence type="ECO:0000313" key="12">
    <source>
        <dbReference type="EMBL" id="ORY98682.1"/>
    </source>
</evidence>
<feature type="region of interest" description="Disordered" evidence="9">
    <location>
        <begin position="12"/>
        <end position="49"/>
    </location>
</feature>
<dbReference type="InterPro" id="IPR011009">
    <property type="entry name" value="Kinase-like_dom_sf"/>
</dbReference>
<evidence type="ECO:0000259" key="11">
    <source>
        <dbReference type="PROSITE" id="PS51285"/>
    </source>
</evidence>
<dbReference type="PROSITE" id="PS51285">
    <property type="entry name" value="AGC_KINASE_CTER"/>
    <property type="match status" value="1"/>
</dbReference>
<dbReference type="SUPFAM" id="SSF56112">
    <property type="entry name" value="Protein kinase-like (PK-like)"/>
    <property type="match status" value="1"/>
</dbReference>
<reference evidence="12 13" key="1">
    <citation type="submission" date="2016-07" db="EMBL/GenBank/DDBJ databases">
        <title>Pervasive Adenine N6-methylation of Active Genes in Fungi.</title>
        <authorList>
            <consortium name="DOE Joint Genome Institute"/>
            <person name="Mondo S.J."/>
            <person name="Dannebaum R.O."/>
            <person name="Kuo R.C."/>
            <person name="Labutti K."/>
            <person name="Haridas S."/>
            <person name="Kuo A."/>
            <person name="Salamov A."/>
            <person name="Ahrendt S.R."/>
            <person name="Lipzen A."/>
            <person name="Sullivan W."/>
            <person name="Andreopoulos W.B."/>
            <person name="Clum A."/>
            <person name="Lindquist E."/>
            <person name="Daum C."/>
            <person name="Ramamoorthy G.K."/>
            <person name="Gryganskyi A."/>
            <person name="Culley D."/>
            <person name="Magnuson J.K."/>
            <person name="James T.Y."/>
            <person name="O'Malley M.A."/>
            <person name="Stajich J.E."/>
            <person name="Spatafora J.W."/>
            <person name="Visel A."/>
            <person name="Grigoriev I.V."/>
        </authorList>
    </citation>
    <scope>NUCLEOTIDE SEQUENCE [LARGE SCALE GENOMIC DNA]</scope>
    <source>
        <strain evidence="12 13">NRRL 2496</strain>
    </source>
</reference>
<dbReference type="OrthoDB" id="63267at2759"/>
<feature type="domain" description="Protein kinase" evidence="10">
    <location>
        <begin position="268"/>
        <end position="534"/>
    </location>
</feature>
<gene>
    <name evidence="12" type="ORF">BCR43DRAFT_512867</name>
</gene>
<dbReference type="InterPro" id="IPR036871">
    <property type="entry name" value="PX_dom_sf"/>
</dbReference>
<dbReference type="InterPro" id="IPR001683">
    <property type="entry name" value="PX_dom"/>
</dbReference>
<keyword evidence="6 12" id="KW-0418">Kinase</keyword>
<feature type="compositionally biased region" description="Basic and acidic residues" evidence="9">
    <location>
        <begin position="637"/>
        <end position="651"/>
    </location>
</feature>
<feature type="region of interest" description="Disordered" evidence="9">
    <location>
        <begin position="622"/>
        <end position="672"/>
    </location>
</feature>
<dbReference type="InterPro" id="IPR017441">
    <property type="entry name" value="Protein_kinase_ATP_BS"/>
</dbReference>
<comment type="caution">
    <text evidence="12">The sequence shown here is derived from an EMBL/GenBank/DDBJ whole genome shotgun (WGS) entry which is preliminary data.</text>
</comment>
<keyword evidence="13" id="KW-1185">Reference proteome</keyword>
<dbReference type="SMART" id="SM00220">
    <property type="entry name" value="S_TKc"/>
    <property type="match status" value="1"/>
</dbReference>
<evidence type="ECO:0000256" key="5">
    <source>
        <dbReference type="ARBA" id="ARBA00022741"/>
    </source>
</evidence>
<keyword evidence="7 8" id="KW-0067">ATP-binding</keyword>
<name>A0A1X2HI36_SYNRA</name>
<dbReference type="GO" id="GO:0004674">
    <property type="term" value="F:protein serine/threonine kinase activity"/>
    <property type="evidence" value="ECO:0007669"/>
    <property type="project" value="UniProtKB-KW"/>
</dbReference>
<keyword evidence="2" id="KW-0723">Serine/threonine-protein kinase</keyword>
<dbReference type="InterPro" id="IPR000961">
    <property type="entry name" value="AGC-kinase_C"/>
</dbReference>
<dbReference type="PROSITE" id="PS50011">
    <property type="entry name" value="PROTEIN_KINASE_DOM"/>
    <property type="match status" value="1"/>
</dbReference>
<evidence type="ECO:0000256" key="4">
    <source>
        <dbReference type="ARBA" id="ARBA00022679"/>
    </source>
</evidence>
<accession>A0A1X2HI36</accession>
<evidence type="ECO:0000256" key="7">
    <source>
        <dbReference type="ARBA" id="ARBA00022840"/>
    </source>
</evidence>
<comment type="similarity">
    <text evidence="1">Belongs to the protein kinase superfamily. AGC Ser/Thr protein kinase family.</text>
</comment>
<keyword evidence="4" id="KW-0808">Transferase</keyword>
<dbReference type="CDD" id="cd06093">
    <property type="entry name" value="PX_domain"/>
    <property type="match status" value="1"/>
</dbReference>
<evidence type="ECO:0000313" key="13">
    <source>
        <dbReference type="Proteomes" id="UP000242180"/>
    </source>
</evidence>
<dbReference type="Pfam" id="PF00787">
    <property type="entry name" value="PX"/>
    <property type="match status" value="1"/>
</dbReference>
<dbReference type="SUPFAM" id="SSF64268">
    <property type="entry name" value="PX domain"/>
    <property type="match status" value="1"/>
</dbReference>
<dbReference type="STRING" id="13706.A0A1X2HI36"/>
<keyword evidence="3" id="KW-0597">Phosphoprotein</keyword>
<organism evidence="12 13">
    <name type="scientific">Syncephalastrum racemosum</name>
    <name type="common">Filamentous fungus</name>
    <dbReference type="NCBI Taxonomy" id="13706"/>
    <lineage>
        <taxon>Eukaryota</taxon>
        <taxon>Fungi</taxon>
        <taxon>Fungi incertae sedis</taxon>
        <taxon>Mucoromycota</taxon>
        <taxon>Mucoromycotina</taxon>
        <taxon>Mucoromycetes</taxon>
        <taxon>Mucorales</taxon>
        <taxon>Syncephalastraceae</taxon>
        <taxon>Syncephalastrum</taxon>
    </lineage>
</organism>
<dbReference type="InParanoid" id="A0A1X2HI36"/>
<feature type="region of interest" description="Disordered" evidence="9">
    <location>
        <begin position="207"/>
        <end position="259"/>
    </location>
</feature>
<evidence type="ECO:0000256" key="3">
    <source>
        <dbReference type="ARBA" id="ARBA00022553"/>
    </source>
</evidence>
<evidence type="ECO:0000256" key="9">
    <source>
        <dbReference type="SAM" id="MobiDB-lite"/>
    </source>
</evidence>